<evidence type="ECO:0000313" key="6">
    <source>
        <dbReference type="EMBL" id="MBT0768286.1"/>
    </source>
</evidence>
<dbReference type="PROSITE" id="PS50975">
    <property type="entry name" value="ATP_GRASP"/>
    <property type="match status" value="1"/>
</dbReference>
<reference evidence="6 7" key="1">
    <citation type="submission" date="2021-05" db="EMBL/GenBank/DDBJ databases">
        <title>Kineosporia and Streptomyces sp. nov. two new marine actinobacteria isolated from Coral.</title>
        <authorList>
            <person name="Buangrab K."/>
            <person name="Sutthacheep M."/>
            <person name="Yeemin T."/>
            <person name="Harunari E."/>
            <person name="Igarashi Y."/>
            <person name="Kanchanasin P."/>
            <person name="Tanasupawat S."/>
            <person name="Phongsopitanun W."/>
        </authorList>
    </citation>
    <scope>NUCLEOTIDE SEQUENCE [LARGE SCALE GENOMIC DNA]</scope>
    <source>
        <strain evidence="6 7">J2-2</strain>
    </source>
</reference>
<evidence type="ECO:0000256" key="2">
    <source>
        <dbReference type="ARBA" id="ARBA00022741"/>
    </source>
</evidence>
<dbReference type="Pfam" id="PF13535">
    <property type="entry name" value="ATP-grasp_4"/>
    <property type="match status" value="1"/>
</dbReference>
<proteinExistence type="predicted"/>
<dbReference type="InterPro" id="IPR011761">
    <property type="entry name" value="ATP-grasp"/>
</dbReference>
<evidence type="ECO:0000256" key="1">
    <source>
        <dbReference type="ARBA" id="ARBA00022598"/>
    </source>
</evidence>
<accession>A0ABS5TB50</accession>
<sequence length="444" mass="47769">MRRRAVVFLTGFGVLGRNHDYITDTRRRGLVPLLVTPESFRESVAAARAHPGHVVHRIEEIRFVTGRLDSPESFTGEVAAVVSAWERDYEFVGVCAVGEVLVEQAGLVADRYGLPGPGLRASRVCRSKVLQRWYLPQYAPGHQVVPPGARAVARLDGLRYPVVVKPVSRHSSSGVVEVADPAACRELLAGYPAHETLLVEERVSGPEFSVEALVQNGEVVFASATAKRTTESTGGGFTELGHSLPYHGEHEKVLISATHDLLQALDFRDGMAHAEWRVAHDDGRPVLMEVAARTPGDALLLLYRLATGRSMEEAVLRISLGEPADYPLPRRSARQVYVEHPAGAVLRDVTYDGPADEPVRQPVWLADAGGQWPQLPAASGLRAVFVLVGRGTTLRAIGSSDDRAVTFVVDGADEAELDAHEAAVTAGLHVGYQPAGSPEAVGAP</sequence>
<dbReference type="PANTHER" id="PTHR43585">
    <property type="entry name" value="FUMIPYRROLE BIOSYNTHESIS PROTEIN C"/>
    <property type="match status" value="1"/>
</dbReference>
<keyword evidence="3 4" id="KW-0067">ATP-binding</keyword>
<evidence type="ECO:0000256" key="3">
    <source>
        <dbReference type="ARBA" id="ARBA00022840"/>
    </source>
</evidence>
<feature type="domain" description="ATP-grasp" evidence="5">
    <location>
        <begin position="127"/>
        <end position="320"/>
    </location>
</feature>
<dbReference type="PANTHER" id="PTHR43585:SF2">
    <property type="entry name" value="ATP-GRASP ENZYME FSQD"/>
    <property type="match status" value="1"/>
</dbReference>
<protein>
    <submittedName>
        <fullName evidence="6">ATP-grasp domain-containing protein</fullName>
    </submittedName>
</protein>
<dbReference type="RefSeq" id="WP_214154587.1">
    <property type="nucleotide sequence ID" value="NZ_JAHBAY010000002.1"/>
</dbReference>
<comment type="caution">
    <text evidence="6">The sequence shown here is derived from an EMBL/GenBank/DDBJ whole genome shotgun (WGS) entry which is preliminary data.</text>
</comment>
<dbReference type="Proteomes" id="UP001197247">
    <property type="component" value="Unassembled WGS sequence"/>
</dbReference>
<keyword evidence="7" id="KW-1185">Reference proteome</keyword>
<evidence type="ECO:0000313" key="7">
    <source>
        <dbReference type="Proteomes" id="UP001197247"/>
    </source>
</evidence>
<organism evidence="6 7">
    <name type="scientific">Kineosporia corallincola</name>
    <dbReference type="NCBI Taxonomy" id="2835133"/>
    <lineage>
        <taxon>Bacteria</taxon>
        <taxon>Bacillati</taxon>
        <taxon>Actinomycetota</taxon>
        <taxon>Actinomycetes</taxon>
        <taxon>Kineosporiales</taxon>
        <taxon>Kineosporiaceae</taxon>
        <taxon>Kineosporia</taxon>
    </lineage>
</organism>
<dbReference type="EMBL" id="JAHBAY010000002">
    <property type="protein sequence ID" value="MBT0768286.1"/>
    <property type="molecule type" value="Genomic_DNA"/>
</dbReference>
<evidence type="ECO:0000259" key="5">
    <source>
        <dbReference type="PROSITE" id="PS50975"/>
    </source>
</evidence>
<keyword evidence="1" id="KW-0436">Ligase</keyword>
<dbReference type="Gene3D" id="3.40.50.20">
    <property type="match status" value="1"/>
</dbReference>
<dbReference type="SUPFAM" id="SSF56059">
    <property type="entry name" value="Glutathione synthetase ATP-binding domain-like"/>
    <property type="match status" value="1"/>
</dbReference>
<dbReference type="Gene3D" id="3.30.470.20">
    <property type="entry name" value="ATP-grasp fold, B domain"/>
    <property type="match status" value="1"/>
</dbReference>
<name>A0ABS5TB50_9ACTN</name>
<keyword evidence="2 4" id="KW-0547">Nucleotide-binding</keyword>
<gene>
    <name evidence="6" type="ORF">KIH74_05090</name>
</gene>
<evidence type="ECO:0000256" key="4">
    <source>
        <dbReference type="PROSITE-ProRule" id="PRU00409"/>
    </source>
</evidence>
<dbReference type="InterPro" id="IPR052032">
    <property type="entry name" value="ATP-dep_AA_Ligase"/>
</dbReference>